<dbReference type="AlphaFoldDB" id="A0A7K1SVA6"/>
<dbReference type="FunFam" id="3.40.50.670:FF:000006">
    <property type="entry name" value="DNA topoisomerase (ATP-hydrolyzing)"/>
    <property type="match status" value="1"/>
</dbReference>
<dbReference type="Gene3D" id="3.30.230.10">
    <property type="match status" value="1"/>
</dbReference>
<gene>
    <name evidence="13" type="ORF">GO621_05445</name>
</gene>
<dbReference type="EC" id="5.6.2.2" evidence="3"/>
<keyword evidence="9" id="KW-0238">DNA-binding</keyword>
<dbReference type="GO" id="GO:0046872">
    <property type="term" value="F:metal ion binding"/>
    <property type="evidence" value="ECO:0007669"/>
    <property type="project" value="UniProtKB-KW"/>
</dbReference>
<dbReference type="SUPFAM" id="SSF54211">
    <property type="entry name" value="Ribosomal protein S5 domain 2-like"/>
    <property type="match status" value="1"/>
</dbReference>
<dbReference type="SUPFAM" id="SSF55874">
    <property type="entry name" value="ATPase domain of HSP90 chaperone/DNA topoisomerase II/histidine kinase"/>
    <property type="match status" value="1"/>
</dbReference>
<sequence>MAVSTATPTDPVNYSEDSIRSLDWKEHIRLRPGMYIGKLGDGSAYDDGIYVLLKEIVDNSIDEFVMGAGRTIDINLSEHKVAVRDYGRGIPLGKVIDCVSKINTGGKYDSKAFQKSVGLNGVGTKAVNALSSNFIVQSYRDNRTKIAEFSKGELLREEEKDTTQRNGTAISFLPDDTIFRHYRFIPEFAENMIWNYVFLNAGLTINFNGQKYFSEKGLHDLLVRNTDAENLRYPIIHLKGEDIEIAMTHGQQYGEEYYSFVNGQHTTQGGTHQAAFREAVVKTIREFYKKEFDAADVRASIVAAVSIRVQEPVFESQTKTKLGSQNIAEDGPSVRAFINDFVKKALDDHLHKNPATADGLLKRILQSERERKDIAGIKKLANERAKKASLHNKKLRDCKLHFEDTHERKQDTTLFITEGDSASGSITKSRDVQTQAVFSLKGKPLNCFGLTKKVVYENEEFNLLQHALNIEDGLDGLRYNNIVIATDADVDGMHIRLLLMTFFLQFFPDLVKAGHVSILQTPLFRVRNKKETIYCYSDEERQRAINKLGNKPEITRFKGLGEISPEEFGLFIGKDIRLDPVFLKEANIKSLLEYFMGKNTPDRQQHIIQNLRIEVDILEEEAV</sequence>
<dbReference type="InterPro" id="IPR013506">
    <property type="entry name" value="Topo_IIA_bsu_dom2"/>
</dbReference>
<comment type="catalytic activity">
    <reaction evidence="1">
        <text>ATP-dependent breakage, passage and rejoining of double-stranded DNA.</text>
        <dbReference type="EC" id="5.6.2.2"/>
    </reaction>
</comment>
<dbReference type="FunFam" id="3.30.565.10:FF:000063">
    <property type="entry name" value="DNA topoisomerase (ATP-hydrolyzing)"/>
    <property type="match status" value="1"/>
</dbReference>
<dbReference type="InterPro" id="IPR014721">
    <property type="entry name" value="Ribsml_uS5_D2-typ_fold_subgr"/>
</dbReference>
<dbReference type="RefSeq" id="WP_157564941.1">
    <property type="nucleotide sequence ID" value="NZ_WPIK01000004.1"/>
</dbReference>
<comment type="subunit">
    <text evidence="11">Heterotetramer composed of ParC and ParE.</text>
</comment>
<dbReference type="GO" id="GO:0006265">
    <property type="term" value="P:DNA topological change"/>
    <property type="evidence" value="ECO:0007669"/>
    <property type="project" value="InterPro"/>
</dbReference>
<dbReference type="GO" id="GO:0003918">
    <property type="term" value="F:DNA topoisomerase type II (double strand cut, ATP-hydrolyzing) activity"/>
    <property type="evidence" value="ECO:0007669"/>
    <property type="project" value="UniProtKB-EC"/>
</dbReference>
<dbReference type="InterPro" id="IPR018522">
    <property type="entry name" value="TopoIIA_CS"/>
</dbReference>
<evidence type="ECO:0000313" key="13">
    <source>
        <dbReference type="EMBL" id="MVN20980.1"/>
    </source>
</evidence>
<protein>
    <recommendedName>
        <fullName evidence="3">DNA topoisomerase (ATP-hydrolyzing)</fullName>
        <ecNumber evidence="3">5.6.2.2</ecNumber>
    </recommendedName>
</protein>
<dbReference type="SMART" id="SM00387">
    <property type="entry name" value="HATPase_c"/>
    <property type="match status" value="1"/>
</dbReference>
<dbReference type="GO" id="GO:0005524">
    <property type="term" value="F:ATP binding"/>
    <property type="evidence" value="ECO:0007669"/>
    <property type="project" value="UniProtKB-KW"/>
</dbReference>
<dbReference type="InterPro" id="IPR013759">
    <property type="entry name" value="Topo_IIA_B_C"/>
</dbReference>
<dbReference type="EMBL" id="WPIK01000004">
    <property type="protein sequence ID" value="MVN20980.1"/>
    <property type="molecule type" value="Genomic_DNA"/>
</dbReference>
<evidence type="ECO:0000256" key="4">
    <source>
        <dbReference type="ARBA" id="ARBA00022723"/>
    </source>
</evidence>
<dbReference type="PANTHER" id="PTHR45866">
    <property type="entry name" value="DNA GYRASE/TOPOISOMERASE SUBUNIT B"/>
    <property type="match status" value="1"/>
</dbReference>
<dbReference type="Gene3D" id="3.40.50.670">
    <property type="match status" value="1"/>
</dbReference>
<name>A0A7K1SVA6_9SPHI</name>
<evidence type="ECO:0000256" key="1">
    <source>
        <dbReference type="ARBA" id="ARBA00000185"/>
    </source>
</evidence>
<evidence type="ECO:0000256" key="8">
    <source>
        <dbReference type="ARBA" id="ARBA00023029"/>
    </source>
</evidence>
<dbReference type="InterPro" id="IPR013760">
    <property type="entry name" value="Topo_IIA-like_dom_sf"/>
</dbReference>
<dbReference type="InterPro" id="IPR036890">
    <property type="entry name" value="HATPase_C_sf"/>
</dbReference>
<organism evidence="13 14">
    <name type="scientific">Mucilaginibacter arboris</name>
    <dbReference type="NCBI Taxonomy" id="2682090"/>
    <lineage>
        <taxon>Bacteria</taxon>
        <taxon>Pseudomonadati</taxon>
        <taxon>Bacteroidota</taxon>
        <taxon>Sphingobacteriia</taxon>
        <taxon>Sphingobacteriales</taxon>
        <taxon>Sphingobacteriaceae</taxon>
        <taxon>Mucilaginibacter</taxon>
    </lineage>
</organism>
<dbReference type="Proteomes" id="UP000462014">
    <property type="component" value="Unassembled WGS sequence"/>
</dbReference>
<dbReference type="PRINTS" id="PR00418">
    <property type="entry name" value="TPI2FAMILY"/>
</dbReference>
<dbReference type="InterPro" id="IPR003594">
    <property type="entry name" value="HATPase_dom"/>
</dbReference>
<dbReference type="PANTHER" id="PTHR45866:SF2">
    <property type="entry name" value="DNA TOPOISOMERASE (ATP-HYDROLYZING)"/>
    <property type="match status" value="1"/>
</dbReference>
<dbReference type="Pfam" id="PF01751">
    <property type="entry name" value="Toprim"/>
    <property type="match status" value="1"/>
</dbReference>
<dbReference type="Pfam" id="PF02518">
    <property type="entry name" value="HATPase_c"/>
    <property type="match status" value="1"/>
</dbReference>
<dbReference type="PROSITE" id="PS00177">
    <property type="entry name" value="TOPOISOMERASE_II"/>
    <property type="match status" value="1"/>
</dbReference>
<evidence type="ECO:0000259" key="12">
    <source>
        <dbReference type="PROSITE" id="PS50880"/>
    </source>
</evidence>
<comment type="caution">
    <text evidence="13">The sequence shown here is derived from an EMBL/GenBank/DDBJ whole genome shotgun (WGS) entry which is preliminary data.</text>
</comment>
<evidence type="ECO:0000256" key="7">
    <source>
        <dbReference type="ARBA" id="ARBA00022842"/>
    </source>
</evidence>
<dbReference type="Pfam" id="PF00204">
    <property type="entry name" value="DNA_gyraseB"/>
    <property type="match status" value="1"/>
</dbReference>
<feature type="domain" description="Toprim" evidence="12">
    <location>
        <begin position="412"/>
        <end position="522"/>
    </location>
</feature>
<evidence type="ECO:0000256" key="10">
    <source>
        <dbReference type="ARBA" id="ARBA00023235"/>
    </source>
</evidence>
<dbReference type="InterPro" id="IPR001241">
    <property type="entry name" value="Topo_IIA"/>
</dbReference>
<evidence type="ECO:0000256" key="11">
    <source>
        <dbReference type="ARBA" id="ARBA00063644"/>
    </source>
</evidence>
<accession>A0A7K1SVA6</accession>
<dbReference type="CDD" id="cd01030">
    <property type="entry name" value="TOPRIM_TopoIIA_like"/>
    <property type="match status" value="1"/>
</dbReference>
<dbReference type="InterPro" id="IPR020568">
    <property type="entry name" value="Ribosomal_Su5_D2-typ_SF"/>
</dbReference>
<dbReference type="SMART" id="SM00433">
    <property type="entry name" value="TOP2c"/>
    <property type="match status" value="1"/>
</dbReference>
<proteinExistence type="predicted"/>
<keyword evidence="5" id="KW-0547">Nucleotide-binding</keyword>
<evidence type="ECO:0000256" key="6">
    <source>
        <dbReference type="ARBA" id="ARBA00022840"/>
    </source>
</evidence>
<evidence type="ECO:0000256" key="9">
    <source>
        <dbReference type="ARBA" id="ARBA00023125"/>
    </source>
</evidence>
<evidence type="ECO:0000256" key="2">
    <source>
        <dbReference type="ARBA" id="ARBA00001946"/>
    </source>
</evidence>
<keyword evidence="6" id="KW-0067">ATP-binding</keyword>
<dbReference type="CDD" id="cd00822">
    <property type="entry name" value="TopoII_Trans_DNA_gyrase"/>
    <property type="match status" value="1"/>
</dbReference>
<keyword evidence="10 13" id="KW-0413">Isomerase</keyword>
<evidence type="ECO:0000256" key="5">
    <source>
        <dbReference type="ARBA" id="ARBA00022741"/>
    </source>
</evidence>
<keyword evidence="4" id="KW-0479">Metal-binding</keyword>
<keyword evidence="8" id="KW-0799">Topoisomerase</keyword>
<dbReference type="GO" id="GO:0003677">
    <property type="term" value="F:DNA binding"/>
    <property type="evidence" value="ECO:0007669"/>
    <property type="project" value="UniProtKB-KW"/>
</dbReference>
<dbReference type="Gene3D" id="3.30.565.10">
    <property type="entry name" value="Histidine kinase-like ATPase, C-terminal domain"/>
    <property type="match status" value="1"/>
</dbReference>
<dbReference type="PROSITE" id="PS50880">
    <property type="entry name" value="TOPRIM"/>
    <property type="match status" value="1"/>
</dbReference>
<reference evidence="13 14" key="1">
    <citation type="submission" date="2019-12" db="EMBL/GenBank/DDBJ databases">
        <title>Mucilaginibacter sp. HMF7410 genome sequencing and assembly.</title>
        <authorList>
            <person name="Kang H."/>
            <person name="Cha I."/>
            <person name="Kim H."/>
            <person name="Joh K."/>
        </authorList>
    </citation>
    <scope>NUCLEOTIDE SEQUENCE [LARGE SCALE GENOMIC DNA]</scope>
    <source>
        <strain evidence="13 14">HMF7410</strain>
    </source>
</reference>
<keyword evidence="14" id="KW-1185">Reference proteome</keyword>
<dbReference type="InterPro" id="IPR006171">
    <property type="entry name" value="TOPRIM_dom"/>
</dbReference>
<evidence type="ECO:0000313" key="14">
    <source>
        <dbReference type="Proteomes" id="UP000462014"/>
    </source>
</evidence>
<keyword evidence="7" id="KW-0460">Magnesium</keyword>
<evidence type="ECO:0000256" key="3">
    <source>
        <dbReference type="ARBA" id="ARBA00012895"/>
    </source>
</evidence>
<comment type="cofactor">
    <cofactor evidence="2">
        <name>Mg(2+)</name>
        <dbReference type="ChEBI" id="CHEBI:18420"/>
    </cofactor>
</comment>
<dbReference type="SUPFAM" id="SSF56719">
    <property type="entry name" value="Type II DNA topoisomerase"/>
    <property type="match status" value="1"/>
</dbReference>